<evidence type="ECO:0000256" key="8">
    <source>
        <dbReference type="ARBA" id="ARBA00022776"/>
    </source>
</evidence>
<keyword evidence="9" id="KW-0509">mRNA transport</keyword>
<comment type="subcellular location">
    <subcellularLocation>
        <location evidence="2">Chromosome</location>
        <location evidence="2">Centromere</location>
        <location evidence="2">Kinetochore</location>
    </subcellularLocation>
    <subcellularLocation>
        <location evidence="1">Nucleus</location>
        <location evidence="1">Nuclear pore complex</location>
    </subcellularLocation>
</comment>
<keyword evidence="3" id="KW-0813">Transport</keyword>
<dbReference type="Gene3D" id="2.130.10.10">
    <property type="entry name" value="YVTN repeat-like/Quinoprotein amine dehydrogenase"/>
    <property type="match status" value="1"/>
</dbReference>
<dbReference type="Pfam" id="PF00400">
    <property type="entry name" value="WD40"/>
    <property type="match status" value="1"/>
</dbReference>
<evidence type="ECO:0000256" key="20">
    <source>
        <dbReference type="ARBA" id="ARBA00068271"/>
    </source>
</evidence>
<dbReference type="Ensembl" id="ENSCSET00000007313.1">
    <property type="protein sequence ID" value="ENSCSEP00000007235.1"/>
    <property type="gene ID" value="ENSCSEG00000004667.1"/>
</dbReference>
<evidence type="ECO:0000256" key="17">
    <source>
        <dbReference type="ARBA" id="ARBA00023328"/>
    </source>
</evidence>
<comment type="subunit">
    <text evidence="19">Component of the Nup107-160 subcomplex of the nuclear pore complex (NPC). The Nup107-160 subcomplex includes NUP160, NUP133, NUP107, NUP98, NUP85, NUP43, NUP37, SEH1 and SEC13.</text>
</comment>
<organism evidence="23 24">
    <name type="scientific">Cynoglossus semilaevis</name>
    <name type="common">Tongue sole</name>
    <dbReference type="NCBI Taxonomy" id="244447"/>
    <lineage>
        <taxon>Eukaryota</taxon>
        <taxon>Metazoa</taxon>
        <taxon>Chordata</taxon>
        <taxon>Craniata</taxon>
        <taxon>Vertebrata</taxon>
        <taxon>Euteleostomi</taxon>
        <taxon>Actinopterygii</taxon>
        <taxon>Neopterygii</taxon>
        <taxon>Teleostei</taxon>
        <taxon>Neoteleostei</taxon>
        <taxon>Acanthomorphata</taxon>
        <taxon>Carangaria</taxon>
        <taxon>Pleuronectiformes</taxon>
        <taxon>Pleuronectoidei</taxon>
        <taxon>Cynoglossidae</taxon>
        <taxon>Cynoglossinae</taxon>
        <taxon>Cynoglossus</taxon>
    </lineage>
</organism>
<evidence type="ECO:0000256" key="14">
    <source>
        <dbReference type="ARBA" id="ARBA00023132"/>
    </source>
</evidence>
<accession>A0A3P8V4B8</accession>
<protein>
    <recommendedName>
        <fullName evidence="20">Nucleoporin Nup37</fullName>
    </recommendedName>
    <alternativeName>
        <fullName evidence="21">Nup107-160 subcomplex subunit Nup37</fullName>
    </alternativeName>
</protein>
<dbReference type="STRING" id="244447.ENSCSEP00000007235"/>
<evidence type="ECO:0000256" key="21">
    <source>
        <dbReference type="ARBA" id="ARBA00076652"/>
    </source>
</evidence>
<evidence type="ECO:0000256" key="13">
    <source>
        <dbReference type="ARBA" id="ARBA00023010"/>
    </source>
</evidence>
<evidence type="ECO:0000256" key="6">
    <source>
        <dbReference type="ARBA" id="ARBA00022618"/>
    </source>
</evidence>
<dbReference type="InterPro" id="IPR037626">
    <property type="entry name" value="NUP37"/>
</dbReference>
<dbReference type="GeneTree" id="ENSGT00390000010777"/>
<evidence type="ECO:0000256" key="3">
    <source>
        <dbReference type="ARBA" id="ARBA00022448"/>
    </source>
</evidence>
<evidence type="ECO:0000256" key="11">
    <source>
        <dbReference type="ARBA" id="ARBA00022838"/>
    </source>
</evidence>
<keyword evidence="10" id="KW-0159">Chromosome partition</keyword>
<evidence type="ECO:0000256" key="10">
    <source>
        <dbReference type="ARBA" id="ARBA00022829"/>
    </source>
</evidence>
<dbReference type="SMART" id="SM00320">
    <property type="entry name" value="WD40"/>
    <property type="match status" value="3"/>
</dbReference>
<evidence type="ECO:0000256" key="19">
    <source>
        <dbReference type="ARBA" id="ARBA00062724"/>
    </source>
</evidence>
<dbReference type="PROSITE" id="PS50294">
    <property type="entry name" value="WD_REPEATS_REGION"/>
    <property type="match status" value="1"/>
</dbReference>
<keyword evidence="15" id="KW-0539">Nucleus</keyword>
<dbReference type="Proteomes" id="UP000265120">
    <property type="component" value="Chromosome 8"/>
</dbReference>
<dbReference type="GO" id="GO:0015031">
    <property type="term" value="P:protein transport"/>
    <property type="evidence" value="ECO:0007669"/>
    <property type="project" value="UniProtKB-KW"/>
</dbReference>
<name>A0A3P8V4B8_CYNSE</name>
<dbReference type="PROSITE" id="PS00678">
    <property type="entry name" value="WD_REPEATS_1"/>
    <property type="match status" value="1"/>
</dbReference>
<dbReference type="PROSITE" id="PS50082">
    <property type="entry name" value="WD_REPEATS_2"/>
    <property type="match status" value="1"/>
</dbReference>
<evidence type="ECO:0000313" key="23">
    <source>
        <dbReference type="Ensembl" id="ENSCSEP00000007235.1"/>
    </source>
</evidence>
<keyword evidence="17" id="KW-0137">Centromere</keyword>
<evidence type="ECO:0000256" key="4">
    <source>
        <dbReference type="ARBA" id="ARBA00022454"/>
    </source>
</evidence>
<evidence type="ECO:0000313" key="24">
    <source>
        <dbReference type="Proteomes" id="UP000265120"/>
    </source>
</evidence>
<evidence type="ECO:0000256" key="2">
    <source>
        <dbReference type="ARBA" id="ARBA00004629"/>
    </source>
</evidence>
<keyword evidence="4" id="KW-0158">Chromosome</keyword>
<keyword evidence="6" id="KW-0132">Cell division</keyword>
<reference evidence="23" key="3">
    <citation type="submission" date="2025-09" db="UniProtKB">
        <authorList>
            <consortium name="Ensembl"/>
        </authorList>
    </citation>
    <scope>IDENTIFICATION</scope>
</reference>
<reference evidence="23" key="2">
    <citation type="submission" date="2025-08" db="UniProtKB">
        <authorList>
            <consortium name="Ensembl"/>
        </authorList>
    </citation>
    <scope>IDENTIFICATION</scope>
</reference>
<evidence type="ECO:0000256" key="7">
    <source>
        <dbReference type="ARBA" id="ARBA00022737"/>
    </source>
</evidence>
<keyword evidence="24" id="KW-1185">Reference proteome</keyword>
<evidence type="ECO:0000256" key="15">
    <source>
        <dbReference type="ARBA" id="ARBA00023242"/>
    </source>
</evidence>
<dbReference type="InterPro" id="IPR015943">
    <property type="entry name" value="WD40/YVTN_repeat-like_dom_sf"/>
</dbReference>
<dbReference type="InterPro" id="IPR036322">
    <property type="entry name" value="WD40_repeat_dom_sf"/>
</dbReference>
<keyword evidence="13" id="KW-0811">Translocation</keyword>
<dbReference type="InterPro" id="IPR001680">
    <property type="entry name" value="WD40_rpt"/>
</dbReference>
<dbReference type="GO" id="GO:0000776">
    <property type="term" value="C:kinetochore"/>
    <property type="evidence" value="ECO:0007669"/>
    <property type="project" value="UniProtKB-KW"/>
</dbReference>
<dbReference type="InterPro" id="IPR019775">
    <property type="entry name" value="WD40_repeat_CS"/>
</dbReference>
<dbReference type="PANTHER" id="PTHR22806">
    <property type="entry name" value="NUCLEOPORIN NUP37 P37 -RELATED"/>
    <property type="match status" value="1"/>
</dbReference>
<evidence type="ECO:0000256" key="22">
    <source>
        <dbReference type="PROSITE-ProRule" id="PRU00221"/>
    </source>
</evidence>
<keyword evidence="11" id="KW-0995">Kinetochore</keyword>
<evidence type="ECO:0000256" key="18">
    <source>
        <dbReference type="ARBA" id="ARBA00053706"/>
    </source>
</evidence>
<dbReference type="SUPFAM" id="SSF50978">
    <property type="entry name" value="WD40 repeat-like"/>
    <property type="match status" value="1"/>
</dbReference>
<keyword evidence="12" id="KW-0653">Protein transport</keyword>
<evidence type="ECO:0000256" key="9">
    <source>
        <dbReference type="ARBA" id="ARBA00022816"/>
    </source>
</evidence>
<dbReference type="PANTHER" id="PTHR22806:SF0">
    <property type="entry name" value="NUCLEOPORIN NUP37"/>
    <property type="match status" value="1"/>
</dbReference>
<dbReference type="AlphaFoldDB" id="A0A3P8V4B8"/>
<dbReference type="GO" id="GO:0007059">
    <property type="term" value="P:chromosome segregation"/>
    <property type="evidence" value="ECO:0007669"/>
    <property type="project" value="UniProtKB-KW"/>
</dbReference>
<evidence type="ECO:0000256" key="12">
    <source>
        <dbReference type="ARBA" id="ARBA00022927"/>
    </source>
</evidence>
<keyword evidence="8" id="KW-0498">Mitosis</keyword>
<evidence type="ECO:0000256" key="5">
    <source>
        <dbReference type="ARBA" id="ARBA00022574"/>
    </source>
</evidence>
<dbReference type="GO" id="GO:0051301">
    <property type="term" value="P:cell division"/>
    <property type="evidence" value="ECO:0007669"/>
    <property type="project" value="UniProtKB-KW"/>
</dbReference>
<feature type="repeat" description="WD" evidence="22">
    <location>
        <begin position="158"/>
        <end position="193"/>
    </location>
</feature>
<keyword evidence="7" id="KW-0677">Repeat</keyword>
<keyword evidence="5 22" id="KW-0853">WD repeat</keyword>
<dbReference type="GO" id="GO:0051028">
    <property type="term" value="P:mRNA transport"/>
    <property type="evidence" value="ECO:0007669"/>
    <property type="project" value="UniProtKB-KW"/>
</dbReference>
<proteinExistence type="predicted"/>
<evidence type="ECO:0000256" key="1">
    <source>
        <dbReference type="ARBA" id="ARBA00004567"/>
    </source>
</evidence>
<sequence length="364" mass="41402">MSRNMQEDTHRSPSYTVTCEDYVHVVEFSPFSSGTPLSLLAYGGNQFVVVASCIFQVRNAASVQCRQEFDRLEYVVFYLLLYIKMCLLSSQEEDKEIKGVDFNILQAFHHEVRVDALAWSPESRLDRVPNIRLCSAAADRKLRLLTSDLQERHEVKVMEGHTSYINHLVFEPTEGKQIASVSDDHTCRVWDLDGNENCIFRLRSPGISVCWHPEEVFKLLVAEKKGTIRFYDLVTQQAILSLDCGQSPLMWADWCLHNTIKVGAVAGNDWLIWDITRSSYPQEKRPAHIDTARFFKWSRANENIFATTGCPGKISSQLLIHHLGHPQPVTIGSTAVGSGLSWHRTLPLCVMGGDRKLVFWLTEM</sequence>
<comment type="function">
    <text evidence="18">Component of the Nup107-160 subcomplex of the nuclear pore complex (NPC). The Nup107-160 subcomplex is required for the assembly of a functional NPC. The Nup107-160 subcomplex is also required for normal kinetochore microtubule attachment, mitotic progression and chromosome segregation.</text>
</comment>
<evidence type="ECO:0000256" key="16">
    <source>
        <dbReference type="ARBA" id="ARBA00023306"/>
    </source>
</evidence>
<dbReference type="GO" id="GO:0031080">
    <property type="term" value="C:nuclear pore outer ring"/>
    <property type="evidence" value="ECO:0007669"/>
    <property type="project" value="InterPro"/>
</dbReference>
<reference evidence="23 24" key="1">
    <citation type="journal article" date="2014" name="Nat. Genet.">
        <title>Whole-genome sequence of a flatfish provides insights into ZW sex chromosome evolution and adaptation to a benthic lifestyle.</title>
        <authorList>
            <person name="Chen S."/>
            <person name="Zhang G."/>
            <person name="Shao C."/>
            <person name="Huang Q."/>
            <person name="Liu G."/>
            <person name="Zhang P."/>
            <person name="Song W."/>
            <person name="An N."/>
            <person name="Chalopin D."/>
            <person name="Volff J.N."/>
            <person name="Hong Y."/>
            <person name="Li Q."/>
            <person name="Sha Z."/>
            <person name="Zhou H."/>
            <person name="Xie M."/>
            <person name="Yu Q."/>
            <person name="Liu Y."/>
            <person name="Xiang H."/>
            <person name="Wang N."/>
            <person name="Wu K."/>
            <person name="Yang C."/>
            <person name="Zhou Q."/>
            <person name="Liao X."/>
            <person name="Yang L."/>
            <person name="Hu Q."/>
            <person name="Zhang J."/>
            <person name="Meng L."/>
            <person name="Jin L."/>
            <person name="Tian Y."/>
            <person name="Lian J."/>
            <person name="Yang J."/>
            <person name="Miao G."/>
            <person name="Liu S."/>
            <person name="Liang Z."/>
            <person name="Yan F."/>
            <person name="Li Y."/>
            <person name="Sun B."/>
            <person name="Zhang H."/>
            <person name="Zhang J."/>
            <person name="Zhu Y."/>
            <person name="Du M."/>
            <person name="Zhao Y."/>
            <person name="Schartl M."/>
            <person name="Tang Q."/>
            <person name="Wang J."/>
        </authorList>
    </citation>
    <scope>NUCLEOTIDE SEQUENCE</scope>
</reference>
<dbReference type="FunFam" id="2.130.10.10:FF:000168">
    <property type="entry name" value="Nucleoporin Nup37"/>
    <property type="match status" value="1"/>
</dbReference>
<keyword evidence="14" id="KW-0906">Nuclear pore complex</keyword>
<keyword evidence="16" id="KW-0131">Cell cycle</keyword>
<dbReference type="InParanoid" id="A0A3P8V4B8"/>